<gene>
    <name evidence="2" type="ordered locus">Terro_1351</name>
</gene>
<dbReference type="EMBL" id="CP003379">
    <property type="protein sequence ID" value="AFL87660.1"/>
    <property type="molecule type" value="Genomic_DNA"/>
</dbReference>
<sequence length="107" mass="11786">MNESTSTALSHEARILRVKKIALEHFKEEHWTEMASEIGCADLLIVREESLGSVSWGDDAYAATVLKILAAIVQRNPSDIEKLEIYAEKCLSHAEAGSFAGVTLTRI</sequence>
<dbReference type="Pfam" id="PF18865">
    <property type="entry name" value="AbiJ_NTD5"/>
    <property type="match status" value="1"/>
</dbReference>
<protein>
    <recommendedName>
        <fullName evidence="1">AbiJ N-terminal domain-containing protein</fullName>
    </recommendedName>
</protein>
<dbReference type="Proteomes" id="UP000006056">
    <property type="component" value="Chromosome"/>
</dbReference>
<dbReference type="InterPro" id="IPR040508">
    <property type="entry name" value="AbiJ_NTD5"/>
</dbReference>
<evidence type="ECO:0000313" key="2">
    <source>
        <dbReference type="EMBL" id="AFL87660.1"/>
    </source>
</evidence>
<evidence type="ECO:0000313" key="3">
    <source>
        <dbReference type="Proteomes" id="UP000006056"/>
    </source>
</evidence>
<dbReference type="KEGG" id="trs:Terro_1351"/>
<evidence type="ECO:0000259" key="1">
    <source>
        <dbReference type="Pfam" id="PF18865"/>
    </source>
</evidence>
<accession>I3ZEJ2</accession>
<proteinExistence type="predicted"/>
<name>I3ZEJ2_TERRK</name>
<reference evidence="2 3" key="1">
    <citation type="submission" date="2012-06" db="EMBL/GenBank/DDBJ databases">
        <title>Complete genome of Terriglobus roseus DSM 18391.</title>
        <authorList>
            <consortium name="US DOE Joint Genome Institute (JGI-PGF)"/>
            <person name="Lucas S."/>
            <person name="Copeland A."/>
            <person name="Lapidus A."/>
            <person name="Glavina del Rio T."/>
            <person name="Dalin E."/>
            <person name="Tice H."/>
            <person name="Bruce D."/>
            <person name="Goodwin L."/>
            <person name="Pitluck S."/>
            <person name="Peters L."/>
            <person name="Mikhailova N."/>
            <person name="Munk A.C.C."/>
            <person name="Kyrpides N."/>
            <person name="Mavromatis K."/>
            <person name="Ivanova N."/>
            <person name="Brettin T."/>
            <person name="Detter J.C."/>
            <person name="Han C."/>
            <person name="Larimer F."/>
            <person name="Land M."/>
            <person name="Hauser L."/>
            <person name="Markowitz V."/>
            <person name="Cheng J.-F."/>
            <person name="Hugenholtz P."/>
            <person name="Woyke T."/>
            <person name="Wu D."/>
            <person name="Brambilla E."/>
            <person name="Klenk H.-P."/>
            <person name="Eisen J.A."/>
        </authorList>
    </citation>
    <scope>NUCLEOTIDE SEQUENCE [LARGE SCALE GENOMIC DNA]</scope>
    <source>
        <strain evidence="3">DSM 18391 / NRRL B-41598 / KBS 63</strain>
    </source>
</reference>
<dbReference type="AlphaFoldDB" id="I3ZEJ2"/>
<feature type="domain" description="AbiJ N-terminal" evidence="1">
    <location>
        <begin position="9"/>
        <end position="97"/>
    </location>
</feature>
<keyword evidence="3" id="KW-1185">Reference proteome</keyword>
<dbReference type="HOGENOM" id="CLU_2208781_0_0_0"/>
<dbReference type="RefSeq" id="WP_014785229.1">
    <property type="nucleotide sequence ID" value="NC_018014.1"/>
</dbReference>
<dbReference type="OrthoDB" id="5379851at2"/>
<organism evidence="2 3">
    <name type="scientific">Terriglobus roseus (strain DSM 18391 / NRRL B-41598 / KBS 63)</name>
    <dbReference type="NCBI Taxonomy" id="926566"/>
    <lineage>
        <taxon>Bacteria</taxon>
        <taxon>Pseudomonadati</taxon>
        <taxon>Acidobacteriota</taxon>
        <taxon>Terriglobia</taxon>
        <taxon>Terriglobales</taxon>
        <taxon>Acidobacteriaceae</taxon>
        <taxon>Terriglobus</taxon>
    </lineage>
</organism>